<dbReference type="RefSeq" id="WP_311885444.1">
    <property type="nucleotide sequence ID" value="NZ_CP119391.1"/>
</dbReference>
<organism evidence="2 3">
    <name type="scientific">Halomonas piscis</name>
    <dbReference type="NCBI Taxonomy" id="3031727"/>
    <lineage>
        <taxon>Bacteria</taxon>
        <taxon>Pseudomonadati</taxon>
        <taxon>Pseudomonadota</taxon>
        <taxon>Gammaproteobacteria</taxon>
        <taxon>Oceanospirillales</taxon>
        <taxon>Halomonadaceae</taxon>
        <taxon>Halomonas</taxon>
    </lineage>
</organism>
<protein>
    <submittedName>
        <fullName evidence="2">Phosphohistidine phosphatase SixA</fullName>
    </submittedName>
</protein>
<dbReference type="PANTHER" id="PTHR20935:SF0">
    <property type="entry name" value="SERINE_THREONINE-PROTEIN PHOSPHATASE PGAM5, MITOCHONDRIAL"/>
    <property type="match status" value="1"/>
</dbReference>
<dbReference type="SUPFAM" id="SSF53254">
    <property type="entry name" value="Phosphoglycerate mutase-like"/>
    <property type="match status" value="1"/>
</dbReference>
<dbReference type="InterPro" id="IPR029033">
    <property type="entry name" value="His_PPase_superfam"/>
</dbReference>
<dbReference type="InterPro" id="IPR004449">
    <property type="entry name" value="SixA"/>
</dbReference>
<dbReference type="EMBL" id="CP119391">
    <property type="protein sequence ID" value="WNK21377.1"/>
    <property type="molecule type" value="Genomic_DNA"/>
</dbReference>
<dbReference type="Gene3D" id="3.40.50.1240">
    <property type="entry name" value="Phosphoglycerate mutase-like"/>
    <property type="match status" value="1"/>
</dbReference>
<evidence type="ECO:0000313" key="3">
    <source>
        <dbReference type="Proteomes" id="UP001301869"/>
    </source>
</evidence>
<name>A0ABY9Z2L6_9GAMM</name>
<dbReference type="Proteomes" id="UP001301869">
    <property type="component" value="Chromosome"/>
</dbReference>
<evidence type="ECO:0000256" key="1">
    <source>
        <dbReference type="ARBA" id="ARBA00022801"/>
    </source>
</evidence>
<proteinExistence type="predicted"/>
<reference evidence="2 3" key="1">
    <citation type="submission" date="2023-03" db="EMBL/GenBank/DDBJ databases">
        <title>Halomonas sp. nov., isolated from Korean tranditional fermented seafood 'Jeotgal'.</title>
        <authorList>
            <person name="Kim B."/>
            <person name="Shin N.-R."/>
        </authorList>
    </citation>
    <scope>NUCLEOTIDE SEQUENCE [LARGE SCALE GENOMIC DNA]</scope>
    <source>
        <strain evidence="2 3">SG2L-4</strain>
    </source>
</reference>
<evidence type="ECO:0000313" key="2">
    <source>
        <dbReference type="EMBL" id="WNK21377.1"/>
    </source>
</evidence>
<dbReference type="SMART" id="SM00855">
    <property type="entry name" value="PGAM"/>
    <property type="match status" value="1"/>
</dbReference>
<dbReference type="InterPro" id="IPR051021">
    <property type="entry name" value="Mito_Ser/Thr_phosphatase"/>
</dbReference>
<dbReference type="InterPro" id="IPR013078">
    <property type="entry name" value="His_Pase_superF_clade-1"/>
</dbReference>
<sequence length="154" mass="16271">MSYLWIMRHGEAADGSPDSARPLTADGEQQASLMANRLAERCRADDAAVTRIVTSPYLRARQTAAIMGEALGVAVETLSGITPEDSPQAFCDWLVNQSGNLLMVSHMPLVGALAGLLVEGREDQGRAFPTAGIAELDADVWAAGCARLVSFTAP</sequence>
<dbReference type="Pfam" id="PF00300">
    <property type="entry name" value="His_Phos_1"/>
    <property type="match status" value="1"/>
</dbReference>
<dbReference type="NCBIfam" id="TIGR00249">
    <property type="entry name" value="sixA"/>
    <property type="match status" value="1"/>
</dbReference>
<dbReference type="CDD" id="cd07067">
    <property type="entry name" value="HP_PGM_like"/>
    <property type="match status" value="1"/>
</dbReference>
<accession>A0ABY9Z2L6</accession>
<keyword evidence="3" id="KW-1185">Reference proteome</keyword>
<dbReference type="PANTHER" id="PTHR20935">
    <property type="entry name" value="PHOSPHOGLYCERATE MUTASE-RELATED"/>
    <property type="match status" value="1"/>
</dbReference>
<keyword evidence="1" id="KW-0378">Hydrolase</keyword>
<gene>
    <name evidence="2" type="primary">sixA</name>
    <name evidence="2" type="ORF">P1P91_06805</name>
</gene>